<evidence type="ECO:0000259" key="1">
    <source>
        <dbReference type="Pfam" id="PF26338"/>
    </source>
</evidence>
<protein>
    <recommendedName>
        <fullName evidence="1">DUF8088 domain-containing protein</fullName>
    </recommendedName>
</protein>
<organism evidence="2">
    <name type="scientific">Bacillus thuringiensis subsp. israelensis</name>
    <dbReference type="NCBI Taxonomy" id="1430"/>
    <lineage>
        <taxon>Bacteria</taxon>
        <taxon>Bacillati</taxon>
        <taxon>Bacillota</taxon>
        <taxon>Bacilli</taxon>
        <taxon>Bacillales</taxon>
        <taxon>Bacillaceae</taxon>
        <taxon>Bacillus</taxon>
        <taxon>Bacillus cereus group</taxon>
    </lineage>
</organism>
<evidence type="ECO:0000313" key="2">
    <source>
        <dbReference type="EMBL" id="AUO31937.1"/>
    </source>
</evidence>
<reference evidence="2" key="1">
    <citation type="submission" date="2017-12" db="EMBL/GenBank/DDBJ databases">
        <title>Complete genome sequences of two plasmids found in a Brazilian Bacillus thuringiensis israelensis strain.</title>
        <authorList>
            <person name="Campos F.S."/>
            <person name="Santos G.R."/>
            <person name="Nascimento V.L."/>
            <person name="Correia R.F.T."/>
            <person name="Cangussu A.S.R."/>
            <person name="Ribeiro B.M."/>
            <person name="Aguiar R.W.S."/>
        </authorList>
    </citation>
    <scope>NUCLEOTIDE SEQUENCE</scope>
    <source>
        <strain evidence="2">Bti-UFT6.51</strain>
        <plasmid evidence="2">pBtiUFT6.51.1 complete sequence</plasmid>
    </source>
</reference>
<dbReference type="AlphaFoldDB" id="A0A2I6SWI5"/>
<feature type="domain" description="DUF8088" evidence="1">
    <location>
        <begin position="19"/>
        <end position="60"/>
    </location>
</feature>
<accession>A0A2I6SWI5</accession>
<geneLocation type="plasmid" evidence="2">
    <name>pBtiUFT6.51.1 complete sequence</name>
</geneLocation>
<keyword evidence="2" id="KW-0614">Plasmid</keyword>
<dbReference type="Pfam" id="PF26338">
    <property type="entry name" value="DUF8088"/>
    <property type="match status" value="1"/>
</dbReference>
<sequence length="83" mass="9458">MVGFLVLFNKEWLRVLNKVTIEFGEGTKAWKDMQDVMTILKEKGYSVEPYEEIGTVKLTKGIVDEMSEEDRGAESLAAVYHSK</sequence>
<proteinExistence type="predicted"/>
<name>A0A2I6SWI5_BACTI</name>
<dbReference type="InterPro" id="IPR058401">
    <property type="entry name" value="DUF8088"/>
</dbReference>
<dbReference type="RefSeq" id="WP_016097496.1">
    <property type="nucleotide sequence ID" value="NZ_MG710485.1"/>
</dbReference>
<dbReference type="EMBL" id="MG710485">
    <property type="protein sequence ID" value="AUO31937.1"/>
    <property type="molecule type" value="Genomic_DNA"/>
</dbReference>